<organism evidence="3 4">
    <name type="scientific">Amylocarpus encephaloides</name>
    <dbReference type="NCBI Taxonomy" id="45428"/>
    <lineage>
        <taxon>Eukaryota</taxon>
        <taxon>Fungi</taxon>
        <taxon>Dikarya</taxon>
        <taxon>Ascomycota</taxon>
        <taxon>Pezizomycotina</taxon>
        <taxon>Leotiomycetes</taxon>
        <taxon>Helotiales</taxon>
        <taxon>Helotiales incertae sedis</taxon>
        <taxon>Amylocarpus</taxon>
    </lineage>
</organism>
<accession>A0A9P8C204</accession>
<dbReference type="InterPro" id="IPR045518">
    <property type="entry name" value="2EXR"/>
</dbReference>
<evidence type="ECO:0000313" key="3">
    <source>
        <dbReference type="EMBL" id="KAG9229696.1"/>
    </source>
</evidence>
<dbReference type="PANTHER" id="PTHR35910:SF1">
    <property type="entry name" value="2EXR DOMAIN-CONTAINING PROTEIN"/>
    <property type="match status" value="1"/>
</dbReference>
<evidence type="ECO:0000259" key="2">
    <source>
        <dbReference type="Pfam" id="PF20150"/>
    </source>
</evidence>
<dbReference type="PANTHER" id="PTHR35910">
    <property type="entry name" value="2EXR DOMAIN-CONTAINING PROTEIN"/>
    <property type="match status" value="1"/>
</dbReference>
<sequence length="258" mass="29092">MNPPKTINSPKTSASTTNPPSHFHSFPHLPLELRHLIWTLVLPGPRVIEVIISSIPTPRWICVQESCHPTPVIGAVCRESRGVYLGTWVPFLPIHKTSEPHGTARSVMESSGISFINPRIDTLYISLSPGIITLALFNSLATHPALKNLHTLLLNWREMEYLNKSSRGDTPIAIFQGTRRLTVVVNDTNYGPALPPRPKVGIKTWFVPQRGHAEGWRRREVKEVMGGFWKRFGGLVGGWEEEEVGLYGVVWRGREMRW</sequence>
<gene>
    <name evidence="3" type="ORF">BJ875DRAFT_546765</name>
</gene>
<feature type="region of interest" description="Disordered" evidence="1">
    <location>
        <begin position="1"/>
        <end position="21"/>
    </location>
</feature>
<feature type="domain" description="2EXR" evidence="2">
    <location>
        <begin position="23"/>
        <end position="123"/>
    </location>
</feature>
<feature type="compositionally biased region" description="Polar residues" evidence="1">
    <location>
        <begin position="1"/>
        <end position="18"/>
    </location>
</feature>
<dbReference type="Pfam" id="PF20150">
    <property type="entry name" value="2EXR"/>
    <property type="match status" value="1"/>
</dbReference>
<evidence type="ECO:0000256" key="1">
    <source>
        <dbReference type="SAM" id="MobiDB-lite"/>
    </source>
</evidence>
<keyword evidence="4" id="KW-1185">Reference proteome</keyword>
<comment type="caution">
    <text evidence="3">The sequence shown here is derived from an EMBL/GenBank/DDBJ whole genome shotgun (WGS) entry which is preliminary data.</text>
</comment>
<proteinExistence type="predicted"/>
<evidence type="ECO:0000313" key="4">
    <source>
        <dbReference type="Proteomes" id="UP000824998"/>
    </source>
</evidence>
<protein>
    <recommendedName>
        <fullName evidence="2">2EXR domain-containing protein</fullName>
    </recommendedName>
</protein>
<reference evidence="3" key="1">
    <citation type="journal article" date="2021" name="IMA Fungus">
        <title>Genomic characterization of three marine fungi, including Emericellopsis atlantica sp. nov. with signatures of a generalist lifestyle and marine biomass degradation.</title>
        <authorList>
            <person name="Hagestad O.C."/>
            <person name="Hou L."/>
            <person name="Andersen J.H."/>
            <person name="Hansen E.H."/>
            <person name="Altermark B."/>
            <person name="Li C."/>
            <person name="Kuhnert E."/>
            <person name="Cox R.J."/>
            <person name="Crous P.W."/>
            <person name="Spatafora J.W."/>
            <person name="Lail K."/>
            <person name="Amirebrahimi M."/>
            <person name="Lipzen A."/>
            <person name="Pangilinan J."/>
            <person name="Andreopoulos W."/>
            <person name="Hayes R.D."/>
            <person name="Ng V."/>
            <person name="Grigoriev I.V."/>
            <person name="Jackson S.A."/>
            <person name="Sutton T.D.S."/>
            <person name="Dobson A.D.W."/>
            <person name="Rama T."/>
        </authorList>
    </citation>
    <scope>NUCLEOTIDE SEQUENCE</scope>
    <source>
        <strain evidence="3">TRa018bII</strain>
    </source>
</reference>
<name>A0A9P8C204_9HELO</name>
<dbReference type="EMBL" id="MU251739">
    <property type="protein sequence ID" value="KAG9229696.1"/>
    <property type="molecule type" value="Genomic_DNA"/>
</dbReference>
<dbReference type="Proteomes" id="UP000824998">
    <property type="component" value="Unassembled WGS sequence"/>
</dbReference>
<dbReference type="OrthoDB" id="3557818at2759"/>
<dbReference type="AlphaFoldDB" id="A0A9P8C204"/>